<gene>
    <name evidence="1" type="ORF">H0E87_017204</name>
</gene>
<accession>A0A8T2XZF4</accession>
<sequence>MELAAKKRWDGVIMTLLMKGSHGPVFQLINKYKGIGKFIPVILGLYVGKQHMPYNHTDESMEEKLKIVKGRFDINIDINFSEKHAATSNVACTEAESTRHLDVD</sequence>
<proteinExistence type="predicted"/>
<comment type="caution">
    <text evidence="1">The sequence shown here is derived from an EMBL/GenBank/DDBJ whole genome shotgun (WGS) entry which is preliminary data.</text>
</comment>
<reference evidence="1" key="1">
    <citation type="journal article" date="2021" name="J. Hered.">
        <title>Genome Assembly of Salicaceae Populus deltoides (Eastern Cottonwood) I-69 Based on Nanopore Sequencing and Hi-C Technologies.</title>
        <authorList>
            <person name="Bai S."/>
            <person name="Wu H."/>
            <person name="Zhang J."/>
            <person name="Pan Z."/>
            <person name="Zhao W."/>
            <person name="Li Z."/>
            <person name="Tong C."/>
        </authorList>
    </citation>
    <scope>NUCLEOTIDE SEQUENCE</scope>
    <source>
        <tissue evidence="1">Leaf</tissue>
    </source>
</reference>
<dbReference type="Proteomes" id="UP000807159">
    <property type="component" value="Chromosome 9"/>
</dbReference>
<dbReference type="AlphaFoldDB" id="A0A8T2XZF4"/>
<evidence type="ECO:0000313" key="1">
    <source>
        <dbReference type="EMBL" id="KAH8498181.1"/>
    </source>
</evidence>
<keyword evidence="2" id="KW-1185">Reference proteome</keyword>
<protein>
    <submittedName>
        <fullName evidence="1">Uncharacterized protein</fullName>
    </submittedName>
</protein>
<organism evidence="1 2">
    <name type="scientific">Populus deltoides</name>
    <name type="common">Eastern poplar</name>
    <name type="synonym">Eastern cottonwood</name>
    <dbReference type="NCBI Taxonomy" id="3696"/>
    <lineage>
        <taxon>Eukaryota</taxon>
        <taxon>Viridiplantae</taxon>
        <taxon>Streptophyta</taxon>
        <taxon>Embryophyta</taxon>
        <taxon>Tracheophyta</taxon>
        <taxon>Spermatophyta</taxon>
        <taxon>Magnoliopsida</taxon>
        <taxon>eudicotyledons</taxon>
        <taxon>Gunneridae</taxon>
        <taxon>Pentapetalae</taxon>
        <taxon>rosids</taxon>
        <taxon>fabids</taxon>
        <taxon>Malpighiales</taxon>
        <taxon>Salicaceae</taxon>
        <taxon>Saliceae</taxon>
        <taxon>Populus</taxon>
    </lineage>
</organism>
<evidence type="ECO:0000313" key="2">
    <source>
        <dbReference type="Proteomes" id="UP000807159"/>
    </source>
</evidence>
<name>A0A8T2XZF4_POPDE</name>
<dbReference type="EMBL" id="JACEGQ020000009">
    <property type="protein sequence ID" value="KAH8498181.1"/>
    <property type="molecule type" value="Genomic_DNA"/>
</dbReference>